<dbReference type="Proteomes" id="UP000679352">
    <property type="component" value="Plasmid p5"/>
</dbReference>
<dbReference type="Gene3D" id="3.90.1480.10">
    <property type="entry name" value="Alpha-2,3-sialyltransferase"/>
    <property type="match status" value="1"/>
</dbReference>
<gene>
    <name evidence="3" type="ORF">KM031_21845</name>
</gene>
<reference evidence="3" key="1">
    <citation type="submission" date="2021-06" db="EMBL/GenBank/DDBJ databases">
        <authorList>
            <person name="Lee C.-S."/>
            <person name="Jin L."/>
        </authorList>
    </citation>
    <scope>NUCLEOTIDE SEQUENCE</scope>
    <source>
        <strain evidence="3">Con5</strain>
        <plasmid evidence="3">p5</plasmid>
    </source>
</reference>
<accession>A0A975PBF1</accession>
<feature type="region of interest" description="Disordered" evidence="1">
    <location>
        <begin position="375"/>
        <end position="395"/>
    </location>
</feature>
<proteinExistence type="predicted"/>
<feature type="domain" description="6-hydroxymethylpterin diphosphokinase MptE-like" evidence="2">
    <location>
        <begin position="118"/>
        <end position="273"/>
    </location>
</feature>
<keyword evidence="4" id="KW-1185">Reference proteome</keyword>
<evidence type="ECO:0000256" key="1">
    <source>
        <dbReference type="SAM" id="MobiDB-lite"/>
    </source>
</evidence>
<feature type="compositionally biased region" description="Pro residues" evidence="1">
    <location>
        <begin position="381"/>
        <end position="395"/>
    </location>
</feature>
<dbReference type="KEGG" id="gfu:KM031_21845"/>
<dbReference type="AlphaFoldDB" id="A0A975PBF1"/>
<keyword evidence="3" id="KW-0614">Plasmid</keyword>
<sequence length="527" mass="58926">MAEHYRCEYSPGLSVTDYIHKNCCHSGPEKVAELRDLRLPHIGDPDLYHENAHVTVNGLPGHLATRIKLVKVEKTEPVFPPECDGVKPYNDSEELTGKFANAWAPAVKREIAVDDTRQLQFFYNRYKGKRCFIIGNGPSLNEHDLSLLKNEYTFAVNSFYYKTRETGFAPTFFVVEDSSVIKENHEEIVAYETPFKFFPTIYQSLHPKRPGTYFFPLNRGFYDKFSPNYAIPRFSTDISKVAYCGQSVTYVNLQLAYFMGFTEVYLIGMDFNYIIPASHARKGDVLTSDTDDPNHFHKDYFGKGKTWKDPKLDRVLMNYKMARLVYECAGRQIFNATKGGHLNEFERVDYDGLFGGVDRRFAREPLDLTRPDEAWSKLRYPPTPPAAKPAPAPAAPPAAVSAELEQLQKNYKTLHAHAQKLEARLAAPAAPKLAESGDPLERLAASPAAEAGVLLLRSCASALLLDPVSGLNRLDTDPALAAAVARALAALPEGDALRGHFQRVHAHAEAQRKARPRTTETTVGAAQ</sequence>
<organism evidence="3 4">
    <name type="scientific">Gemmobacter fulvus</name>
    <dbReference type="NCBI Taxonomy" id="2840474"/>
    <lineage>
        <taxon>Bacteria</taxon>
        <taxon>Pseudomonadati</taxon>
        <taxon>Pseudomonadota</taxon>
        <taxon>Alphaproteobacteria</taxon>
        <taxon>Rhodobacterales</taxon>
        <taxon>Paracoccaceae</taxon>
        <taxon>Gemmobacter</taxon>
    </lineage>
</organism>
<evidence type="ECO:0000313" key="4">
    <source>
        <dbReference type="Proteomes" id="UP000679352"/>
    </source>
</evidence>
<dbReference type="Pfam" id="PF01973">
    <property type="entry name" value="MptE-like"/>
    <property type="match status" value="1"/>
</dbReference>
<dbReference type="InterPro" id="IPR002826">
    <property type="entry name" value="MptE-like"/>
</dbReference>
<evidence type="ECO:0000313" key="3">
    <source>
        <dbReference type="EMBL" id="QWK93235.1"/>
    </source>
</evidence>
<evidence type="ECO:0000259" key="2">
    <source>
        <dbReference type="Pfam" id="PF01973"/>
    </source>
</evidence>
<protein>
    <submittedName>
        <fullName evidence="3">DUF115 domain-containing protein</fullName>
    </submittedName>
</protein>
<geneLocation type="plasmid" evidence="3 4">
    <name>p5</name>
</geneLocation>
<dbReference type="EMBL" id="CP076366">
    <property type="protein sequence ID" value="QWK93235.1"/>
    <property type="molecule type" value="Genomic_DNA"/>
</dbReference>
<name>A0A975PBF1_9RHOB</name>